<dbReference type="InterPro" id="IPR023299">
    <property type="entry name" value="ATPase_P-typ_cyto_dom_N"/>
</dbReference>
<feature type="domain" description="P-type ATPase N-terminal" evidence="22">
    <location>
        <begin position="235"/>
        <end position="284"/>
    </location>
</feature>
<dbReference type="Proteomes" id="UP000002258">
    <property type="component" value="Chromosome 7"/>
</dbReference>
<dbReference type="SFLD" id="SFLDS00003">
    <property type="entry name" value="Haloacid_Dehalogenase"/>
    <property type="match status" value="1"/>
</dbReference>
<name>A3LZD5_PICST</name>
<evidence type="ECO:0000256" key="11">
    <source>
        <dbReference type="ARBA" id="ARBA00022989"/>
    </source>
</evidence>
<dbReference type="GO" id="GO:0140346">
    <property type="term" value="F:phosphatidylserine flippase activity"/>
    <property type="evidence" value="ECO:0007669"/>
    <property type="project" value="UniProtKB-ARBA"/>
</dbReference>
<dbReference type="Gene3D" id="3.40.1110.10">
    <property type="entry name" value="Calcium-transporting ATPase, cytoplasmic domain N"/>
    <property type="match status" value="1"/>
</dbReference>
<dbReference type="GeneID" id="4840800"/>
<organism evidence="24 25">
    <name type="scientific">Scheffersomyces stipitis (strain ATCC 58785 / CBS 6054 / NBRC 10063 / NRRL Y-11545)</name>
    <name type="common">Yeast</name>
    <name type="synonym">Pichia stipitis</name>
    <dbReference type="NCBI Taxonomy" id="322104"/>
    <lineage>
        <taxon>Eukaryota</taxon>
        <taxon>Fungi</taxon>
        <taxon>Dikarya</taxon>
        <taxon>Ascomycota</taxon>
        <taxon>Saccharomycotina</taxon>
        <taxon>Pichiomycetes</taxon>
        <taxon>Debaryomycetaceae</taxon>
        <taxon>Scheffersomyces</taxon>
    </lineage>
</organism>
<keyword evidence="10 20" id="KW-1278">Translocase</keyword>
<keyword evidence="12" id="KW-0445">Lipid transport</keyword>
<feature type="binding site" evidence="18">
    <location>
        <position position="1047"/>
    </location>
    <ligand>
        <name>ATP</name>
        <dbReference type="ChEBI" id="CHEBI:30616"/>
    </ligand>
</feature>
<dbReference type="InterPro" id="IPR008250">
    <property type="entry name" value="ATPase_P-typ_transduc_dom_A_sf"/>
</dbReference>
<feature type="binding site" evidence="18">
    <location>
        <position position="1199"/>
    </location>
    <ligand>
        <name>ATP</name>
        <dbReference type="ChEBI" id="CHEBI:30616"/>
    </ligand>
</feature>
<keyword evidence="4" id="KW-0813">Transport</keyword>
<comment type="cofactor">
    <cofactor evidence="1 19">
        <name>Mg(2+)</name>
        <dbReference type="ChEBI" id="CHEBI:18420"/>
    </cofactor>
</comment>
<feature type="binding site" evidence="18">
    <location>
        <position position="729"/>
    </location>
    <ligand>
        <name>ATP</name>
        <dbReference type="ChEBI" id="CHEBI:30616"/>
    </ligand>
</feature>
<feature type="binding site" evidence="18">
    <location>
        <position position="902"/>
    </location>
    <ligand>
        <name>ATP</name>
        <dbReference type="ChEBI" id="CHEBI:30616"/>
    </ligand>
</feature>
<dbReference type="KEGG" id="pic:PICST_85147"/>
<feature type="binding site" evidence="19">
    <location>
        <position position="727"/>
    </location>
    <ligand>
        <name>Mg(2+)</name>
        <dbReference type="ChEBI" id="CHEBI:18420"/>
    </ligand>
</feature>
<dbReference type="Gene3D" id="3.40.50.1000">
    <property type="entry name" value="HAD superfamily/HAD-like"/>
    <property type="match status" value="1"/>
</dbReference>
<evidence type="ECO:0000256" key="18">
    <source>
        <dbReference type="PIRSR" id="PIRSR606539-2"/>
    </source>
</evidence>
<evidence type="ECO:0000259" key="22">
    <source>
        <dbReference type="Pfam" id="PF16209"/>
    </source>
</evidence>
<feature type="transmembrane region" description="Helical" evidence="20">
    <location>
        <begin position="1285"/>
        <end position="1306"/>
    </location>
</feature>
<sequence>MPESETSPFSDPDESFHSSNDNSQNAATTPSRKGSLRFELPANQQTHTPPSSSASSSNHNHSHNHKITSPFLDQNNIIKEDEVFSQPLSPFAQESFNLSSTYKSDESDVVYDVDITGSENGVDRKETVMKRNRWGTTRNKHGRPNKEHVSRSRTLKGLLGSRTNSVRHRSDSIRKPNTNDEDPEGDSFHDVDEDASVTASNDPFDPKDRKDEKRSVVFNRILPEEFLDPESGKPDTDYPRNKIRTTKYTPLSFLPKNITHQFIHNIANIYFLTLIILGAFQIFGVPSPILAAVPLIVIVCITAFKDAIEDSRRTVTDLEVNNQITHILSQNEDSQSGYVYKNNNVNDEKVSLWRRFKKMNTRLVIRFWGASKRNLTKEGRANKERQKRNLELNRITSNARKSFDSDIIEPSPRNSLNPTASENPFSDQLRKSFQQQRREEHQSKEKTLKFAKKYWKDVKVGDMLRIYNNDEIPADVIILATSDADNCCYVETKNLDGETNLKVRQALKYSSVEQKIQRADDLKSHDFQIDSEGPHANLYSYQGNLKYYDSNGSGEKEEPITINNILLRGCSLRNTKWVIGIVVFTGDDTKIMMNAGVTPTKQSRMSRELNYYVVLNFILLFVICFVSGLVNGLWYRTSGNSRDYFEFGTIAGSPFKNGLVGFFVALILYQSLVPISLYITIEIIKTAQAFFIYSDLGMYYERLDYPCTPKSWSISDDLGQIEYVFSDKTGTLTQNLMEFKKCTINGVSYGKAYTEALAGLRKRQGVDVETEATVERELIAKDKIEMIQSLRDISSSSAKYEDELTFTSSEFVHDLQGASGDVQKKCNEHFMLALALCHSVLTEEDPKNPGKTLLKAQSPDEAALVGTARSVGYIFKGETKKGLLIEIHGETKEYQVLNTLEFNSTRKRMSAIIKIPAEDPDGEPKALLLCKGADSIIYGRLSKNGNNRTMLDTTSKHLEEYATEGLRTLCIAQRELSWKQYTEWSKRHNAAASSLDDREAKMEAVADSIERELILLGGTAIEDRLQDGVPESISILAQAGIKLWVLTGDKVETAINIGFSCNLLGNEMKLLVLKSKYNRHEIAENMISNYDAMSEDEIVNFMISRYLDMYFQMSGSEEELEAATENHSPPDEGFGVVIDGDALKLALLNPDTKRKFLLLCKQCKAVLCCRVSPAQKAAVVKLVKDTLDVMTLAIGDGSNDVAMIQAADVGVGIAGEEGRQAVMSSDYAIGQFRFLARLLLSHGRWSYKRFAEMIPSFFYKNFIFNIALFWYGLYNDFDGSYLFEFTYLMFYNLAFTSLPVIFLGVFDQDVSAKVSLLVPQIYRTGILRSEWTQKKFWFYMADAIYQSVISYFFPFLLYRISFQDSSGKPVDHRFWMGVVVTCISCISCNLYILMHQYRWDWLSTLIIAISILIIFIWTGLWTVSTYSGEFYKAAPQVFGAASFWACMFIGVLCCLLPRFLFDFIRKMYWPKDIDVIRECVQRGDFDAYPFNYDPTDPNRIKISNYTSDTVKRMSVTSSKAPNPGSPYKKATANSSSSGSDVDHQKRGTFQNADDEDTMVSYNTHGNSVSHNYKSSSTQAEAGGSGAPVQQRKSIIDLFKRKNQGISSTSFYDNGSLIDNYKNGNQSTDELSNIHTEEIAMQDFNRSQERAARISSENRRLSNQYSTHGN</sequence>
<dbReference type="EMBL" id="CP000501">
    <property type="protein sequence ID" value="ABN68319.2"/>
    <property type="molecule type" value="Genomic_DNA"/>
</dbReference>
<dbReference type="FunFam" id="3.40.1110.10:FF:000048">
    <property type="entry name" value="Phospholipid-transporting ATPase"/>
    <property type="match status" value="1"/>
</dbReference>
<feature type="transmembrane region" description="Helical" evidence="20">
    <location>
        <begin position="659"/>
        <end position="681"/>
    </location>
</feature>
<dbReference type="InterPro" id="IPR036412">
    <property type="entry name" value="HAD-like_sf"/>
</dbReference>
<feature type="compositionally biased region" description="Polar residues" evidence="21">
    <location>
        <begin position="17"/>
        <end position="32"/>
    </location>
</feature>
<dbReference type="GO" id="GO:0005886">
    <property type="term" value="C:plasma membrane"/>
    <property type="evidence" value="ECO:0007669"/>
    <property type="project" value="TreeGrafter"/>
</dbReference>
<protein>
    <recommendedName>
        <fullName evidence="20">Phospholipid-transporting ATPase</fullName>
        <ecNumber evidence="20">7.6.2.1</ecNumber>
    </recommendedName>
</protein>
<feature type="compositionally biased region" description="Basic and acidic residues" evidence="21">
    <location>
        <begin position="436"/>
        <end position="445"/>
    </location>
</feature>
<keyword evidence="24" id="KW-0378">Hydrolase</keyword>
<dbReference type="RefSeq" id="XP_001386348.2">
    <property type="nucleotide sequence ID" value="XM_001386311.1"/>
</dbReference>
<dbReference type="GO" id="GO:0012505">
    <property type="term" value="C:endomembrane system"/>
    <property type="evidence" value="ECO:0007669"/>
    <property type="project" value="UniProtKB-SubCell"/>
</dbReference>
<keyword evidence="8 18" id="KW-0067">ATP-binding</keyword>
<dbReference type="InterPro" id="IPR023298">
    <property type="entry name" value="ATPase_P-typ_TM_dom_sf"/>
</dbReference>
<dbReference type="HOGENOM" id="CLU_000846_0_1_1"/>
<feature type="binding site" evidence="18">
    <location>
        <position position="727"/>
    </location>
    <ligand>
        <name>ATP</name>
        <dbReference type="ChEBI" id="CHEBI:30616"/>
    </ligand>
</feature>
<feature type="region of interest" description="Disordered" evidence="21">
    <location>
        <begin position="1512"/>
        <end position="1588"/>
    </location>
</feature>
<reference evidence="24 25" key="1">
    <citation type="journal article" date="2007" name="Nat. Biotechnol.">
        <title>Genome sequence of the lignocellulose-bioconverting and xylose-fermenting yeast Pichia stipitis.</title>
        <authorList>
            <person name="Jeffries T.W."/>
            <person name="Grigoriev I.V."/>
            <person name="Grimwood J."/>
            <person name="Laplaza J.M."/>
            <person name="Aerts A."/>
            <person name="Salamov A."/>
            <person name="Schmutz J."/>
            <person name="Lindquist E."/>
            <person name="Dehal P."/>
            <person name="Shapiro H."/>
            <person name="Jin Y.S."/>
            <person name="Passoth V."/>
            <person name="Richardson P.M."/>
        </authorList>
    </citation>
    <scope>NUCLEOTIDE SEQUENCE [LARGE SCALE GENOMIC DNA]</scope>
    <source>
        <strain evidence="25">ATCC 58785 / CBS 6054 / NBRC 10063 / NRRL Y-11545</strain>
    </source>
</reference>
<dbReference type="SUPFAM" id="SSF81665">
    <property type="entry name" value="Calcium ATPase, transmembrane domain M"/>
    <property type="match status" value="1"/>
</dbReference>
<dbReference type="Gene3D" id="2.70.150.10">
    <property type="entry name" value="Calcium-transporting ATPase, cytoplasmic transduction domain A"/>
    <property type="match status" value="1"/>
</dbReference>
<evidence type="ECO:0000313" key="25">
    <source>
        <dbReference type="Proteomes" id="UP000002258"/>
    </source>
</evidence>
<feature type="binding site" evidence="18">
    <location>
        <position position="1170"/>
    </location>
    <ligand>
        <name>ATP</name>
        <dbReference type="ChEBI" id="CHEBI:30616"/>
    </ligand>
</feature>
<evidence type="ECO:0000256" key="13">
    <source>
        <dbReference type="ARBA" id="ARBA00023136"/>
    </source>
</evidence>
<evidence type="ECO:0000256" key="21">
    <source>
        <dbReference type="SAM" id="MobiDB-lite"/>
    </source>
</evidence>
<dbReference type="SFLD" id="SFLDG00002">
    <property type="entry name" value="C1.7:_P-type_atpase_like"/>
    <property type="match status" value="1"/>
</dbReference>
<dbReference type="STRING" id="322104.A3LZD5"/>
<keyword evidence="6 19" id="KW-0479">Metal-binding</keyword>
<dbReference type="InterPro" id="IPR032630">
    <property type="entry name" value="P_typ_ATPase_c"/>
</dbReference>
<proteinExistence type="inferred from homology"/>
<feature type="binding site" evidence="18">
    <location>
        <position position="1200"/>
    </location>
    <ligand>
        <name>ATP</name>
        <dbReference type="ChEBI" id="CHEBI:30616"/>
    </ligand>
</feature>
<feature type="region of interest" description="Disordered" evidence="21">
    <location>
        <begin position="131"/>
        <end position="211"/>
    </location>
</feature>
<evidence type="ECO:0000256" key="19">
    <source>
        <dbReference type="PIRSR" id="PIRSR606539-3"/>
    </source>
</evidence>
<dbReference type="SUPFAM" id="SSF81660">
    <property type="entry name" value="Metal cation-transporting ATPase, ATP-binding domain N"/>
    <property type="match status" value="1"/>
</dbReference>
<evidence type="ECO:0000313" key="24">
    <source>
        <dbReference type="EMBL" id="ABN68319.2"/>
    </source>
</evidence>
<evidence type="ECO:0000256" key="14">
    <source>
        <dbReference type="ARBA" id="ARBA00034036"/>
    </source>
</evidence>
<evidence type="ECO:0000256" key="3">
    <source>
        <dbReference type="ARBA" id="ARBA00008109"/>
    </source>
</evidence>
<dbReference type="OMA" id="QALRCGR"/>
<keyword evidence="13 20" id="KW-0472">Membrane</keyword>
<dbReference type="InterPro" id="IPR001757">
    <property type="entry name" value="P_typ_ATPase"/>
</dbReference>
<dbReference type="PROSITE" id="PS00154">
    <property type="entry name" value="ATPASE_E1_E2"/>
    <property type="match status" value="1"/>
</dbReference>
<dbReference type="Pfam" id="PF16209">
    <property type="entry name" value="PhoLip_ATPase_N"/>
    <property type="match status" value="1"/>
</dbReference>
<dbReference type="InterPro" id="IPR023214">
    <property type="entry name" value="HAD_sf"/>
</dbReference>
<comment type="similarity">
    <text evidence="3 20">Belongs to the cation transport ATPase (P-type) (TC 3.A.3) family. Type IV subfamily.</text>
</comment>
<dbReference type="SUPFAM" id="SSF81653">
    <property type="entry name" value="Calcium ATPase, transduction domain A"/>
    <property type="match status" value="1"/>
</dbReference>
<accession>A3LZD5</accession>
<dbReference type="InParanoid" id="A3LZD5"/>
<keyword evidence="9 19" id="KW-0460">Magnesium</keyword>
<evidence type="ECO:0000256" key="20">
    <source>
        <dbReference type="RuleBase" id="RU362033"/>
    </source>
</evidence>
<dbReference type="CDD" id="cd02073">
    <property type="entry name" value="P-type_ATPase_APLT_Dnf-like"/>
    <property type="match status" value="1"/>
</dbReference>
<comment type="catalytic activity">
    <reaction evidence="14 20">
        <text>ATP + H2O + phospholipidSide 1 = ADP + phosphate + phospholipidSide 2.</text>
        <dbReference type="EC" id="7.6.2.1"/>
    </reaction>
</comment>
<feature type="transmembrane region" description="Helical" evidence="20">
    <location>
        <begin position="1374"/>
        <end position="1394"/>
    </location>
</feature>
<evidence type="ECO:0000256" key="1">
    <source>
        <dbReference type="ARBA" id="ARBA00001946"/>
    </source>
</evidence>
<evidence type="ECO:0000259" key="23">
    <source>
        <dbReference type="Pfam" id="PF16212"/>
    </source>
</evidence>
<evidence type="ECO:0000256" key="10">
    <source>
        <dbReference type="ARBA" id="ARBA00022967"/>
    </source>
</evidence>
<dbReference type="PRINTS" id="PR00119">
    <property type="entry name" value="CATATPASE"/>
</dbReference>
<keyword evidence="5 20" id="KW-0812">Transmembrane</keyword>
<evidence type="ECO:0000256" key="8">
    <source>
        <dbReference type="ARBA" id="ARBA00022840"/>
    </source>
</evidence>
<evidence type="ECO:0000256" key="5">
    <source>
        <dbReference type="ARBA" id="ARBA00022692"/>
    </source>
</evidence>
<dbReference type="GO" id="GO:1990531">
    <property type="term" value="C:phospholipid-translocating ATPase complex"/>
    <property type="evidence" value="ECO:0007669"/>
    <property type="project" value="UniProtKB-ARBA"/>
</dbReference>
<feature type="binding site" evidence="18">
    <location>
        <position position="1176"/>
    </location>
    <ligand>
        <name>ATP</name>
        <dbReference type="ChEBI" id="CHEBI:30616"/>
    </ligand>
</feature>
<feature type="compositionally biased region" description="Acidic residues" evidence="21">
    <location>
        <begin position="179"/>
        <end position="195"/>
    </location>
</feature>
<evidence type="ECO:0000256" key="17">
    <source>
        <dbReference type="PIRSR" id="PIRSR606539-1"/>
    </source>
</evidence>
<feature type="binding site" evidence="18">
    <location>
        <position position="967"/>
    </location>
    <ligand>
        <name>ATP</name>
        <dbReference type="ChEBI" id="CHEBI:30616"/>
    </ligand>
</feature>
<dbReference type="InterPro" id="IPR006539">
    <property type="entry name" value="P-type_ATPase_IV"/>
</dbReference>
<dbReference type="GO" id="GO:0140351">
    <property type="term" value="F:glycosylceramide flippase activity"/>
    <property type="evidence" value="ECO:0007669"/>
    <property type="project" value="UniProtKB-ARBA"/>
</dbReference>
<feature type="active site" description="4-aspartylphosphate intermediate" evidence="17">
    <location>
        <position position="727"/>
    </location>
</feature>
<dbReference type="FunCoup" id="A3LZD5">
    <property type="interactions" value="47"/>
</dbReference>
<evidence type="ECO:0000256" key="15">
    <source>
        <dbReference type="ARBA" id="ARBA00049128"/>
    </source>
</evidence>
<dbReference type="GO" id="GO:0005524">
    <property type="term" value="F:ATP binding"/>
    <property type="evidence" value="ECO:0007669"/>
    <property type="project" value="UniProtKB-UniRule"/>
</dbReference>
<dbReference type="NCBIfam" id="TIGR01652">
    <property type="entry name" value="ATPase-Plipid"/>
    <property type="match status" value="1"/>
</dbReference>
<evidence type="ECO:0000256" key="16">
    <source>
        <dbReference type="ARBA" id="ARBA00050913"/>
    </source>
</evidence>
<keyword evidence="7 18" id="KW-0547">Nucleotide-binding</keyword>
<dbReference type="GO" id="GO:0000287">
    <property type="term" value="F:magnesium ion binding"/>
    <property type="evidence" value="ECO:0007669"/>
    <property type="project" value="UniProtKB-UniRule"/>
</dbReference>
<feature type="transmembrane region" description="Helical" evidence="20">
    <location>
        <begin position="289"/>
        <end position="308"/>
    </location>
</feature>
<dbReference type="GO" id="GO:0016887">
    <property type="term" value="F:ATP hydrolysis activity"/>
    <property type="evidence" value="ECO:0007669"/>
    <property type="project" value="InterPro"/>
</dbReference>
<evidence type="ECO:0000256" key="4">
    <source>
        <dbReference type="ARBA" id="ARBA00022448"/>
    </source>
</evidence>
<dbReference type="SFLD" id="SFLDF00027">
    <property type="entry name" value="p-type_atpase"/>
    <property type="match status" value="1"/>
</dbReference>
<dbReference type="Pfam" id="PF16212">
    <property type="entry name" value="PhoLip_ATPase_C"/>
    <property type="match status" value="1"/>
</dbReference>
<comment type="catalytic activity">
    <reaction evidence="15">
        <text>a 1,2-diacyl-sn-glycero-3-phosphoethanolamine(out) + ATP + H2O = a 1,2-diacyl-sn-glycero-3-phosphoethanolamine(in) + ADP + phosphate + H(+)</text>
        <dbReference type="Rhea" id="RHEA:66132"/>
        <dbReference type="ChEBI" id="CHEBI:15377"/>
        <dbReference type="ChEBI" id="CHEBI:15378"/>
        <dbReference type="ChEBI" id="CHEBI:30616"/>
        <dbReference type="ChEBI" id="CHEBI:43474"/>
        <dbReference type="ChEBI" id="CHEBI:64612"/>
        <dbReference type="ChEBI" id="CHEBI:456216"/>
    </reaction>
    <physiologicalReaction direction="left-to-right" evidence="15">
        <dbReference type="Rhea" id="RHEA:66133"/>
    </physiologicalReaction>
</comment>
<feature type="binding site" evidence="19">
    <location>
        <position position="729"/>
    </location>
    <ligand>
        <name>Mg(2+)</name>
        <dbReference type="ChEBI" id="CHEBI:18420"/>
    </ligand>
</feature>
<comment type="subcellular location">
    <subcellularLocation>
        <location evidence="2">Endomembrane system</location>
        <topology evidence="2">Multi-pass membrane protein</topology>
    </subcellularLocation>
    <subcellularLocation>
        <location evidence="20">Membrane</location>
        <topology evidence="20">Multi-pass membrane protein</topology>
    </subcellularLocation>
</comment>
<feature type="binding site" evidence="18">
    <location>
        <position position="728"/>
    </location>
    <ligand>
        <name>ATP</name>
        <dbReference type="ChEBI" id="CHEBI:30616"/>
    </ligand>
</feature>
<feature type="binding site" evidence="18">
    <location>
        <position position="1048"/>
    </location>
    <ligand>
        <name>ATP</name>
        <dbReference type="ChEBI" id="CHEBI:30616"/>
    </ligand>
</feature>
<feature type="transmembrane region" description="Helical" evidence="20">
    <location>
        <begin position="1336"/>
        <end position="1354"/>
    </location>
</feature>
<dbReference type="eggNOG" id="KOG0206">
    <property type="taxonomic scope" value="Eukaryota"/>
</dbReference>
<evidence type="ECO:0000256" key="6">
    <source>
        <dbReference type="ARBA" id="ARBA00022723"/>
    </source>
</evidence>
<feature type="binding site" evidence="18">
    <location>
        <position position="931"/>
    </location>
    <ligand>
        <name>ATP</name>
        <dbReference type="ChEBI" id="CHEBI:30616"/>
    </ligand>
</feature>
<evidence type="ECO:0000256" key="9">
    <source>
        <dbReference type="ARBA" id="ARBA00022842"/>
    </source>
</evidence>
<dbReference type="OrthoDB" id="377733at2759"/>
<dbReference type="NCBIfam" id="TIGR01494">
    <property type="entry name" value="ATPase_P-type"/>
    <property type="match status" value="1"/>
</dbReference>
<dbReference type="FunFam" id="3.40.50.1000:FF:000108">
    <property type="entry name" value="Phospholipid-transporting ATPase"/>
    <property type="match status" value="1"/>
</dbReference>
<evidence type="ECO:0000256" key="2">
    <source>
        <dbReference type="ARBA" id="ARBA00004127"/>
    </source>
</evidence>
<gene>
    <name evidence="24" type="primary">DNF1</name>
    <name evidence="24" type="ORF">PICST_85147</name>
</gene>
<feature type="transmembrane region" description="Helical" evidence="20">
    <location>
        <begin position="1401"/>
        <end position="1421"/>
    </location>
</feature>
<dbReference type="InterPro" id="IPR032631">
    <property type="entry name" value="P-type_ATPase_N"/>
</dbReference>
<feature type="transmembrane region" description="Helical" evidence="20">
    <location>
        <begin position="611"/>
        <end position="635"/>
    </location>
</feature>
<feature type="region of interest" description="Disordered" evidence="21">
    <location>
        <begin position="1"/>
        <end position="74"/>
    </location>
</feature>
<feature type="binding site" evidence="19">
    <location>
        <position position="1196"/>
    </location>
    <ligand>
        <name>Mg(2+)</name>
        <dbReference type="ChEBI" id="CHEBI:18420"/>
    </ligand>
</feature>
<feature type="compositionally biased region" description="Basic residues" evidence="21">
    <location>
        <begin position="131"/>
        <end position="143"/>
    </location>
</feature>
<feature type="transmembrane region" description="Helical" evidence="20">
    <location>
        <begin position="1441"/>
        <end position="1461"/>
    </location>
</feature>
<dbReference type="InterPro" id="IPR044492">
    <property type="entry name" value="P_typ_ATPase_HD_dom"/>
</dbReference>
<feature type="binding site" evidence="19">
    <location>
        <position position="1200"/>
    </location>
    <ligand>
        <name>Mg(2+)</name>
        <dbReference type="ChEBI" id="CHEBI:18420"/>
    </ligand>
</feature>
<feature type="binding site" evidence="18">
    <location>
        <position position="861"/>
    </location>
    <ligand>
        <name>ATP</name>
        <dbReference type="ChEBI" id="CHEBI:30616"/>
    </ligand>
</feature>
<comment type="catalytic activity">
    <reaction evidence="16">
        <text>a beta-D-glucosyl-(1&lt;-&gt;1')-N-acylsphing-4-enine(out) + ATP + H2O = a beta-D-glucosyl-(1&lt;-&gt;1')-N-acylsphing-4-enine(in) + ADP + phosphate + H(+)</text>
        <dbReference type="Rhea" id="RHEA:66036"/>
        <dbReference type="ChEBI" id="CHEBI:15377"/>
        <dbReference type="ChEBI" id="CHEBI:15378"/>
        <dbReference type="ChEBI" id="CHEBI:22801"/>
        <dbReference type="ChEBI" id="CHEBI:30616"/>
        <dbReference type="ChEBI" id="CHEBI:43474"/>
        <dbReference type="ChEBI" id="CHEBI:456216"/>
    </reaction>
    <physiologicalReaction direction="left-to-right" evidence="16">
        <dbReference type="Rhea" id="RHEA:66037"/>
    </physiologicalReaction>
</comment>
<feature type="compositionally biased region" description="Polar residues" evidence="21">
    <location>
        <begin position="1559"/>
        <end position="1579"/>
    </location>
</feature>
<keyword evidence="11 20" id="KW-1133">Transmembrane helix</keyword>
<feature type="region of interest" description="Disordered" evidence="21">
    <location>
        <begin position="403"/>
        <end position="445"/>
    </location>
</feature>
<feature type="compositionally biased region" description="Polar residues" evidence="21">
    <location>
        <begin position="412"/>
        <end position="435"/>
    </location>
</feature>
<evidence type="ECO:0000256" key="7">
    <source>
        <dbReference type="ARBA" id="ARBA00022741"/>
    </source>
</evidence>
<feature type="transmembrane region" description="Helical" evidence="20">
    <location>
        <begin position="1257"/>
        <end position="1273"/>
    </location>
</feature>
<dbReference type="Pfam" id="PF13246">
    <property type="entry name" value="Cation_ATPase"/>
    <property type="match status" value="1"/>
</dbReference>
<keyword evidence="25" id="KW-1185">Reference proteome</keyword>
<dbReference type="PANTHER" id="PTHR24092:SF180">
    <property type="entry name" value="PHOSPHOLIPID-TRANSPORTING ATPASE DNF1-RELATED"/>
    <property type="match status" value="1"/>
</dbReference>
<feature type="compositionally biased region" description="Basic and acidic residues" evidence="21">
    <location>
        <begin position="168"/>
        <end position="178"/>
    </location>
</feature>
<dbReference type="PANTHER" id="PTHR24092">
    <property type="entry name" value="PROBABLE PHOSPHOLIPID-TRANSPORTING ATPASE"/>
    <property type="match status" value="1"/>
</dbReference>
<dbReference type="SUPFAM" id="SSF56784">
    <property type="entry name" value="HAD-like"/>
    <property type="match status" value="1"/>
</dbReference>
<dbReference type="InterPro" id="IPR018303">
    <property type="entry name" value="ATPase_P-typ_P_site"/>
</dbReference>
<dbReference type="EC" id="7.6.2.1" evidence="20"/>
<evidence type="ECO:0000256" key="12">
    <source>
        <dbReference type="ARBA" id="ARBA00023055"/>
    </source>
</evidence>
<feature type="domain" description="P-type ATPase C-terminal" evidence="23">
    <location>
        <begin position="1222"/>
        <end position="1471"/>
    </location>
</feature>
<feature type="binding site" evidence="18">
    <location>
        <position position="1049"/>
    </location>
    <ligand>
        <name>ATP</name>
        <dbReference type="ChEBI" id="CHEBI:30616"/>
    </ligand>
</feature>